<dbReference type="Proteomes" id="UP001164746">
    <property type="component" value="Chromosome 12"/>
</dbReference>
<proteinExistence type="predicted"/>
<evidence type="ECO:0000313" key="2">
    <source>
        <dbReference type="Proteomes" id="UP001164746"/>
    </source>
</evidence>
<reference evidence="1" key="1">
    <citation type="submission" date="2022-11" db="EMBL/GenBank/DDBJ databases">
        <title>Centuries of genome instability and evolution in soft-shell clam transmissible cancer (bioRxiv).</title>
        <authorList>
            <person name="Hart S.F.M."/>
            <person name="Yonemitsu M.A."/>
            <person name="Giersch R.M."/>
            <person name="Beal B.F."/>
            <person name="Arriagada G."/>
            <person name="Davis B.W."/>
            <person name="Ostrander E.A."/>
            <person name="Goff S.P."/>
            <person name="Metzger M.J."/>
        </authorList>
    </citation>
    <scope>NUCLEOTIDE SEQUENCE</scope>
    <source>
        <strain evidence="1">MELC-2E11</strain>
        <tissue evidence="1">Siphon/mantle</tissue>
    </source>
</reference>
<sequence>MAVWQSTSGGNIPANAVRAGFEENGQPLFIALAVMEDGQKTPGKTGANLPGAHIPWGGKEVIVENYEILVQPPDSIGHYEWRKCSGGEVPDGAFATEAGLYVGRCAHEGGLVPCKVYTPHGCAYIPYGGEERNCPDYEVFCRVK</sequence>
<accession>A0ABY7FG92</accession>
<gene>
    <name evidence="1" type="ORF">MAR_015049</name>
</gene>
<evidence type="ECO:0000313" key="1">
    <source>
        <dbReference type="EMBL" id="WAR21075.1"/>
    </source>
</evidence>
<protein>
    <submittedName>
        <fullName evidence="1">NATT4-like protein</fullName>
    </submittedName>
</protein>
<dbReference type="EMBL" id="CP111023">
    <property type="protein sequence ID" value="WAR21075.1"/>
    <property type="molecule type" value="Genomic_DNA"/>
</dbReference>
<dbReference type="PANTHER" id="PTHR31649:SF1">
    <property type="entry name" value="FARNESOIC ACID O-METHYL TRANSFERASE DOMAIN-CONTAINING PROTEIN"/>
    <property type="match status" value="1"/>
</dbReference>
<organism evidence="1 2">
    <name type="scientific">Mya arenaria</name>
    <name type="common">Soft-shell clam</name>
    <dbReference type="NCBI Taxonomy" id="6604"/>
    <lineage>
        <taxon>Eukaryota</taxon>
        <taxon>Metazoa</taxon>
        <taxon>Spiralia</taxon>
        <taxon>Lophotrochozoa</taxon>
        <taxon>Mollusca</taxon>
        <taxon>Bivalvia</taxon>
        <taxon>Autobranchia</taxon>
        <taxon>Heteroconchia</taxon>
        <taxon>Euheterodonta</taxon>
        <taxon>Imparidentia</taxon>
        <taxon>Neoheterodontei</taxon>
        <taxon>Myida</taxon>
        <taxon>Myoidea</taxon>
        <taxon>Myidae</taxon>
        <taxon>Mya</taxon>
    </lineage>
</organism>
<dbReference type="SMART" id="SM00696">
    <property type="entry name" value="DM9"/>
    <property type="match status" value="2"/>
</dbReference>
<dbReference type="Pfam" id="PF11901">
    <property type="entry name" value="DM9"/>
    <property type="match status" value="1"/>
</dbReference>
<keyword evidence="2" id="KW-1185">Reference proteome</keyword>
<dbReference type="PANTHER" id="PTHR31649">
    <property type="entry name" value="AGAP009604-PA"/>
    <property type="match status" value="1"/>
</dbReference>
<dbReference type="InterPro" id="IPR006616">
    <property type="entry name" value="DM9_repeat"/>
</dbReference>
<name>A0ABY7FG92_MYAAR</name>